<dbReference type="Proteomes" id="UP000467124">
    <property type="component" value="Unassembled WGS sequence"/>
</dbReference>
<keyword evidence="2" id="KW-0560">Oxidoreductase</keyword>
<dbReference type="PRINTS" id="PR00081">
    <property type="entry name" value="GDHRDH"/>
</dbReference>
<dbReference type="PANTHER" id="PTHR42760">
    <property type="entry name" value="SHORT-CHAIN DEHYDROGENASES/REDUCTASES FAMILY MEMBER"/>
    <property type="match status" value="1"/>
</dbReference>
<sequence length="276" mass="28840">MGSVLLKDRIAIVHGAGGFVGGAVARAFAEEGARLFLTGRREGRLAAVAEEIGRLGGPEPGIARLDVTDPEEVGRHADSVVSEAGRVDIVFNAVSYGDVQGAPLERMPFDRFAAPVTTALAAQFHPVRAAARHMAERGSGVVLTVIGHGPPSPELGGTRVAWETVEAMYRQWACELGSRGVRVAWLRTGGFAESVAGADAYGEDLRVIVEGREVTLSSRSDEATTERELDELARSTVLGALPTLADAGHAAVFLASDRARHVSGAALNLTAGAVID</sequence>
<comment type="caution">
    <text evidence="3">The sequence shown here is derived from an EMBL/GenBank/DDBJ whole genome shotgun (WGS) entry which is preliminary data.</text>
</comment>
<evidence type="ECO:0000313" key="4">
    <source>
        <dbReference type="Proteomes" id="UP000467124"/>
    </source>
</evidence>
<evidence type="ECO:0000313" key="3">
    <source>
        <dbReference type="EMBL" id="MYR34084.1"/>
    </source>
</evidence>
<evidence type="ECO:0000256" key="1">
    <source>
        <dbReference type="ARBA" id="ARBA00006484"/>
    </source>
</evidence>
<dbReference type="PANTHER" id="PTHR42760:SF133">
    <property type="entry name" value="3-OXOACYL-[ACYL-CARRIER-PROTEIN] REDUCTASE"/>
    <property type="match status" value="1"/>
</dbReference>
<name>A0A7K2IW94_9ACTN</name>
<dbReference type="GO" id="GO:0016616">
    <property type="term" value="F:oxidoreductase activity, acting on the CH-OH group of donors, NAD or NADP as acceptor"/>
    <property type="evidence" value="ECO:0007669"/>
    <property type="project" value="TreeGrafter"/>
</dbReference>
<dbReference type="AlphaFoldDB" id="A0A7K2IW94"/>
<dbReference type="EMBL" id="WWHY01000001">
    <property type="protein sequence ID" value="MYR34084.1"/>
    <property type="molecule type" value="Genomic_DNA"/>
</dbReference>
<dbReference type="InterPro" id="IPR002347">
    <property type="entry name" value="SDR_fam"/>
</dbReference>
<comment type="similarity">
    <text evidence="1">Belongs to the short-chain dehydrogenases/reductases (SDR) family.</text>
</comment>
<gene>
    <name evidence="3" type="ORF">GTW20_17950</name>
</gene>
<evidence type="ECO:0000256" key="2">
    <source>
        <dbReference type="ARBA" id="ARBA00023002"/>
    </source>
</evidence>
<protein>
    <submittedName>
        <fullName evidence="3">SDR family oxidoreductase</fullName>
    </submittedName>
</protein>
<dbReference type="Pfam" id="PF13561">
    <property type="entry name" value="adh_short_C2"/>
    <property type="match status" value="1"/>
</dbReference>
<organism evidence="3 4">
    <name type="scientific">Nocardiopsis alba</name>
    <dbReference type="NCBI Taxonomy" id="53437"/>
    <lineage>
        <taxon>Bacteria</taxon>
        <taxon>Bacillati</taxon>
        <taxon>Actinomycetota</taxon>
        <taxon>Actinomycetes</taxon>
        <taxon>Streptosporangiales</taxon>
        <taxon>Nocardiopsidaceae</taxon>
        <taxon>Nocardiopsis</taxon>
    </lineage>
</organism>
<dbReference type="InterPro" id="IPR036291">
    <property type="entry name" value="NAD(P)-bd_dom_sf"/>
</dbReference>
<dbReference type="SUPFAM" id="SSF51735">
    <property type="entry name" value="NAD(P)-binding Rossmann-fold domains"/>
    <property type="match status" value="1"/>
</dbReference>
<dbReference type="CDD" id="cd05233">
    <property type="entry name" value="SDR_c"/>
    <property type="match status" value="1"/>
</dbReference>
<accession>A0A7K2IW94</accession>
<reference evidence="3 4" key="1">
    <citation type="journal article" date="2019" name="Nat. Commun.">
        <title>The antimicrobial potential of Streptomyces from insect microbiomes.</title>
        <authorList>
            <person name="Chevrette M.G."/>
            <person name="Carlson C.M."/>
            <person name="Ortega H.E."/>
            <person name="Thomas C."/>
            <person name="Ananiev G.E."/>
            <person name="Barns K.J."/>
            <person name="Book A.J."/>
            <person name="Cagnazzo J."/>
            <person name="Carlos C."/>
            <person name="Flanigan W."/>
            <person name="Grubbs K.J."/>
            <person name="Horn H.A."/>
            <person name="Hoffmann F.M."/>
            <person name="Klassen J.L."/>
            <person name="Knack J.J."/>
            <person name="Lewin G.R."/>
            <person name="McDonald B.R."/>
            <person name="Muller L."/>
            <person name="Melo W.G.P."/>
            <person name="Pinto-Tomas A.A."/>
            <person name="Schmitz A."/>
            <person name="Wendt-Pienkowski E."/>
            <person name="Wildman S."/>
            <person name="Zhao M."/>
            <person name="Zhang F."/>
            <person name="Bugni T.S."/>
            <person name="Andes D.R."/>
            <person name="Pupo M.T."/>
            <person name="Currie C.R."/>
        </authorList>
    </citation>
    <scope>NUCLEOTIDE SEQUENCE [LARGE SCALE GENOMIC DNA]</scope>
    <source>
        <strain evidence="3 4">SID5840</strain>
    </source>
</reference>
<proteinExistence type="inferred from homology"/>
<dbReference type="Gene3D" id="3.40.50.720">
    <property type="entry name" value="NAD(P)-binding Rossmann-like Domain"/>
    <property type="match status" value="1"/>
</dbReference>